<dbReference type="EMBL" id="DQYG01000125">
    <property type="protein sequence ID" value="HDD31571.1"/>
    <property type="molecule type" value="Genomic_DNA"/>
</dbReference>
<dbReference type="AlphaFoldDB" id="A0A7C0Y160"/>
<dbReference type="Proteomes" id="UP000886210">
    <property type="component" value="Unassembled WGS sequence"/>
</dbReference>
<sequence>MGSKVMVVDDEEIILRSISHILRAEGFEVIIASGVQEALSLLNKEELDFLISDIYMPDGSGFELANKVKGIYPKIKVALMTGCHSEMNALECIRCGADYYLTKPFSREDIIIMIDTLRALGEDTGGVELRDNLSGWYEFVIMSSDDSLIKLQSFLRALLRDRLDEDRFWDVHFAISELGRNAIEWGNRNNINRVVKISVGITDNGVAVKIEDEGNGFDVKEGMEKVERTTLSALEETRLNEGKRAGGLGVHLIKEIADRLIYSEKGNMVLIYFGLPQESGT</sequence>
<dbReference type="SUPFAM" id="SSF52172">
    <property type="entry name" value="CheY-like"/>
    <property type="match status" value="1"/>
</dbReference>
<dbReference type="Pfam" id="PF13581">
    <property type="entry name" value="HATPase_c_2"/>
    <property type="match status" value="1"/>
</dbReference>
<feature type="modified residue" description="4-aspartylphosphate" evidence="2">
    <location>
        <position position="53"/>
    </location>
</feature>
<dbReference type="Gene3D" id="3.30.565.10">
    <property type="entry name" value="Histidine kinase-like ATPase, C-terminal domain"/>
    <property type="match status" value="1"/>
</dbReference>
<dbReference type="SUPFAM" id="SSF55874">
    <property type="entry name" value="ATPase domain of HSP90 chaperone/DNA topoisomerase II/histidine kinase"/>
    <property type="match status" value="1"/>
</dbReference>
<dbReference type="CDD" id="cd00156">
    <property type="entry name" value="REC"/>
    <property type="match status" value="1"/>
</dbReference>
<protein>
    <submittedName>
        <fullName evidence="4">Response regulator</fullName>
    </submittedName>
</protein>
<reference evidence="4" key="1">
    <citation type="journal article" date="2020" name="mSystems">
        <title>Genome- and Community-Level Interaction Insights into Carbon Utilization and Element Cycling Functions of Hydrothermarchaeota in Hydrothermal Sediment.</title>
        <authorList>
            <person name="Zhou Z."/>
            <person name="Liu Y."/>
            <person name="Xu W."/>
            <person name="Pan J."/>
            <person name="Luo Z.H."/>
            <person name="Li M."/>
        </authorList>
    </citation>
    <scope>NUCLEOTIDE SEQUENCE [LARGE SCALE GENOMIC DNA]</scope>
    <source>
        <strain evidence="4">HyVt-151</strain>
    </source>
</reference>
<dbReference type="InterPro" id="IPR036890">
    <property type="entry name" value="HATPase_C_sf"/>
</dbReference>
<evidence type="ECO:0000313" key="4">
    <source>
        <dbReference type="EMBL" id="HDD31571.1"/>
    </source>
</evidence>
<dbReference type="Pfam" id="PF00072">
    <property type="entry name" value="Response_reg"/>
    <property type="match status" value="1"/>
</dbReference>
<keyword evidence="1 2" id="KW-0597">Phosphoprotein</keyword>
<dbReference type="InterPro" id="IPR003594">
    <property type="entry name" value="HATPase_dom"/>
</dbReference>
<proteinExistence type="predicted"/>
<evidence type="ECO:0000256" key="2">
    <source>
        <dbReference type="PROSITE-ProRule" id="PRU00169"/>
    </source>
</evidence>
<organism evidence="4">
    <name type="scientific">Thermococcus litoralis</name>
    <dbReference type="NCBI Taxonomy" id="2265"/>
    <lineage>
        <taxon>Archaea</taxon>
        <taxon>Methanobacteriati</taxon>
        <taxon>Methanobacteriota</taxon>
        <taxon>Thermococci</taxon>
        <taxon>Thermococcales</taxon>
        <taxon>Thermococcaceae</taxon>
        <taxon>Thermococcus</taxon>
    </lineage>
</organism>
<feature type="domain" description="Response regulatory" evidence="3">
    <location>
        <begin position="4"/>
        <end position="118"/>
    </location>
</feature>
<dbReference type="GO" id="GO:0000160">
    <property type="term" value="P:phosphorelay signal transduction system"/>
    <property type="evidence" value="ECO:0007669"/>
    <property type="project" value="InterPro"/>
</dbReference>
<name>A0A7C0Y160_THELI</name>
<evidence type="ECO:0000256" key="1">
    <source>
        <dbReference type="ARBA" id="ARBA00022553"/>
    </source>
</evidence>
<gene>
    <name evidence="4" type="ORF">ENF72_02965</name>
</gene>
<dbReference type="PANTHER" id="PTHR44591">
    <property type="entry name" value="STRESS RESPONSE REGULATOR PROTEIN 1"/>
    <property type="match status" value="1"/>
</dbReference>
<dbReference type="InterPro" id="IPR050595">
    <property type="entry name" value="Bact_response_regulator"/>
</dbReference>
<comment type="caution">
    <text evidence="4">The sequence shown here is derived from an EMBL/GenBank/DDBJ whole genome shotgun (WGS) entry which is preliminary data.</text>
</comment>
<dbReference type="Gene3D" id="3.40.50.2300">
    <property type="match status" value="1"/>
</dbReference>
<dbReference type="SMART" id="SM00448">
    <property type="entry name" value="REC"/>
    <property type="match status" value="1"/>
</dbReference>
<feature type="non-terminal residue" evidence="4">
    <location>
        <position position="281"/>
    </location>
</feature>
<dbReference type="InterPro" id="IPR011006">
    <property type="entry name" value="CheY-like_superfamily"/>
</dbReference>
<dbReference type="CDD" id="cd16936">
    <property type="entry name" value="HATPase_RsbW-like"/>
    <property type="match status" value="1"/>
</dbReference>
<evidence type="ECO:0000259" key="3">
    <source>
        <dbReference type="PROSITE" id="PS50110"/>
    </source>
</evidence>
<dbReference type="PROSITE" id="PS50110">
    <property type="entry name" value="RESPONSE_REGULATORY"/>
    <property type="match status" value="1"/>
</dbReference>
<dbReference type="InterPro" id="IPR001789">
    <property type="entry name" value="Sig_transdc_resp-reg_receiver"/>
</dbReference>
<accession>A0A7C0Y160</accession>
<dbReference type="PANTHER" id="PTHR44591:SF3">
    <property type="entry name" value="RESPONSE REGULATORY DOMAIN-CONTAINING PROTEIN"/>
    <property type="match status" value="1"/>
</dbReference>